<dbReference type="GO" id="GO:0055088">
    <property type="term" value="P:lipid homeostasis"/>
    <property type="evidence" value="ECO:0007669"/>
    <property type="project" value="TreeGrafter"/>
</dbReference>
<reference evidence="8 9" key="1">
    <citation type="submission" date="2016-02" db="EMBL/GenBank/DDBJ databases">
        <title>Comparative genomic and transcriptomic foundation for Pichia pastoris.</title>
        <authorList>
            <person name="Love K.R."/>
            <person name="Shah K.A."/>
            <person name="Whittaker C.A."/>
            <person name="Wu J."/>
            <person name="Bartlett M.C."/>
            <person name="Ma D."/>
            <person name="Leeson R.L."/>
            <person name="Priest M."/>
            <person name="Young S.K."/>
            <person name="Love J.C."/>
        </authorList>
    </citation>
    <scope>NUCLEOTIDE SEQUENCE [LARGE SCALE GENOMIC DNA]</scope>
    <source>
        <strain evidence="8 9">ATCC 28485</strain>
    </source>
</reference>
<evidence type="ECO:0000256" key="4">
    <source>
        <dbReference type="ARBA" id="ARBA00023136"/>
    </source>
</evidence>
<feature type="transmembrane region" description="Helical" evidence="6">
    <location>
        <begin position="31"/>
        <end position="53"/>
    </location>
</feature>
<dbReference type="PROSITE" id="PS50922">
    <property type="entry name" value="TLC"/>
    <property type="match status" value="1"/>
</dbReference>
<feature type="transmembrane region" description="Helical" evidence="6">
    <location>
        <begin position="73"/>
        <end position="90"/>
    </location>
</feature>
<dbReference type="GO" id="GO:0016020">
    <property type="term" value="C:membrane"/>
    <property type="evidence" value="ECO:0007669"/>
    <property type="project" value="UniProtKB-SubCell"/>
</dbReference>
<keyword evidence="9" id="KW-1185">Reference proteome</keyword>
<dbReference type="PANTHER" id="PTHR13439:SF0">
    <property type="entry name" value="TOPOISOMERASE I DAMAGE AFFECTED PROTEIN 4"/>
    <property type="match status" value="1"/>
</dbReference>
<sequence>MIHPIYDDPLLWLRPFPTEPRNLLEKHWHEIAISFIFYQVLYYLSAPVCAYVFGSHYTLDISKKQRINFDIHVVALVQSIISILLTLPLFRDPMWKEDPIFGHTPFSNLVSALTAGYFIWDSIVCIQHFKMFGLGFLLHAFAALYVFMISFKPFCQPWIPAYLIFELSTPFVNINWFVARLPEGYVSTKFTVINGLLLMFTFFSVRIVWGLYAVVQTFADYWPVRDQVSGWLALPIFALNLLLDFLNMYWFYKMVLIAKKKFKKSRSNDEELKKSK</sequence>
<feature type="transmembrane region" description="Helical" evidence="6">
    <location>
        <begin position="190"/>
        <end position="212"/>
    </location>
</feature>
<evidence type="ECO:0000256" key="3">
    <source>
        <dbReference type="ARBA" id="ARBA00022989"/>
    </source>
</evidence>
<dbReference type="EMBL" id="CP014585">
    <property type="protein sequence ID" value="ANZ74889.1"/>
    <property type="molecule type" value="Genomic_DNA"/>
</dbReference>
<keyword evidence="2 5" id="KW-0812">Transmembrane</keyword>
<comment type="subcellular location">
    <subcellularLocation>
        <location evidence="1">Membrane</location>
        <topology evidence="1">Multi-pass membrane protein</topology>
    </subcellularLocation>
</comment>
<dbReference type="OrthoDB" id="10266980at2759"/>
<feature type="transmembrane region" description="Helical" evidence="6">
    <location>
        <begin position="157"/>
        <end position="178"/>
    </location>
</feature>
<dbReference type="GO" id="GO:0005783">
    <property type="term" value="C:endoplasmic reticulum"/>
    <property type="evidence" value="ECO:0007669"/>
    <property type="project" value="TreeGrafter"/>
</dbReference>
<feature type="transmembrane region" description="Helical" evidence="6">
    <location>
        <begin position="132"/>
        <end position="151"/>
    </location>
</feature>
<dbReference type="SMART" id="SM00724">
    <property type="entry name" value="TLC"/>
    <property type="match status" value="1"/>
</dbReference>
<evidence type="ECO:0000259" key="7">
    <source>
        <dbReference type="PROSITE" id="PS50922"/>
    </source>
</evidence>
<dbReference type="InterPro" id="IPR050846">
    <property type="entry name" value="TLCD"/>
</dbReference>
<evidence type="ECO:0000256" key="5">
    <source>
        <dbReference type="PROSITE-ProRule" id="PRU00205"/>
    </source>
</evidence>
<organism evidence="8 9">
    <name type="scientific">Komagataella pastoris</name>
    <name type="common">Yeast</name>
    <name type="synonym">Pichia pastoris</name>
    <dbReference type="NCBI Taxonomy" id="4922"/>
    <lineage>
        <taxon>Eukaryota</taxon>
        <taxon>Fungi</taxon>
        <taxon>Dikarya</taxon>
        <taxon>Ascomycota</taxon>
        <taxon>Saccharomycotina</taxon>
        <taxon>Pichiomycetes</taxon>
        <taxon>Pichiales</taxon>
        <taxon>Pichiaceae</taxon>
        <taxon>Komagataella</taxon>
    </lineage>
</organism>
<proteinExistence type="predicted"/>
<evidence type="ECO:0000256" key="6">
    <source>
        <dbReference type="SAM" id="Phobius"/>
    </source>
</evidence>
<feature type="domain" description="TLC" evidence="7">
    <location>
        <begin position="64"/>
        <end position="263"/>
    </location>
</feature>
<dbReference type="Pfam" id="PF03798">
    <property type="entry name" value="TRAM_LAG1_CLN8"/>
    <property type="match status" value="1"/>
</dbReference>
<protein>
    <submittedName>
        <fullName evidence="8">BA75_02036T0</fullName>
    </submittedName>
</protein>
<dbReference type="Proteomes" id="UP000094565">
    <property type="component" value="Chromosome 2"/>
</dbReference>
<evidence type="ECO:0000256" key="2">
    <source>
        <dbReference type="ARBA" id="ARBA00022692"/>
    </source>
</evidence>
<evidence type="ECO:0000313" key="8">
    <source>
        <dbReference type="EMBL" id="ANZ74889.1"/>
    </source>
</evidence>
<evidence type="ECO:0000256" key="1">
    <source>
        <dbReference type="ARBA" id="ARBA00004141"/>
    </source>
</evidence>
<accession>A0A1B2JA60</accession>
<feature type="transmembrane region" description="Helical" evidence="6">
    <location>
        <begin position="102"/>
        <end position="120"/>
    </location>
</feature>
<dbReference type="PANTHER" id="PTHR13439">
    <property type="entry name" value="CT120 PROTEIN"/>
    <property type="match status" value="1"/>
</dbReference>
<gene>
    <name evidence="8" type="primary">TDA4</name>
    <name evidence="8" type="ORF">ATY40_BA7502036</name>
</gene>
<dbReference type="AlphaFoldDB" id="A0A1B2JA60"/>
<dbReference type="InterPro" id="IPR006634">
    <property type="entry name" value="TLC-dom"/>
</dbReference>
<evidence type="ECO:0000313" key="9">
    <source>
        <dbReference type="Proteomes" id="UP000094565"/>
    </source>
</evidence>
<keyword evidence="3 6" id="KW-1133">Transmembrane helix</keyword>
<name>A0A1B2JA60_PICPA</name>
<keyword evidence="4 5" id="KW-0472">Membrane</keyword>
<feature type="transmembrane region" description="Helical" evidence="6">
    <location>
        <begin position="232"/>
        <end position="252"/>
    </location>
</feature>